<dbReference type="AlphaFoldDB" id="A0A2U2BQ24"/>
<dbReference type="Proteomes" id="UP000245216">
    <property type="component" value="Unassembled WGS sequence"/>
</dbReference>
<protein>
    <submittedName>
        <fullName evidence="1">Uncharacterized protein</fullName>
    </submittedName>
</protein>
<gene>
    <name evidence="1" type="ORF">DF183_04965</name>
</gene>
<reference evidence="1 2" key="2">
    <citation type="submission" date="2018-05" db="EMBL/GenBank/DDBJ databases">
        <authorList>
            <person name="Lanie J.A."/>
            <person name="Ng W.-L."/>
            <person name="Kazmierczak K.M."/>
            <person name="Andrzejewski T.M."/>
            <person name="Davidsen T.M."/>
            <person name="Wayne K.J."/>
            <person name="Tettelin H."/>
            <person name="Glass J.I."/>
            <person name="Rusch D."/>
            <person name="Podicherti R."/>
            <person name="Tsui H.-C.T."/>
            <person name="Winkler M.E."/>
        </authorList>
    </citation>
    <scope>NUCLEOTIDE SEQUENCE [LARGE SCALE GENOMIC DNA]</scope>
    <source>
        <strain evidence="1 2">YBY</strain>
    </source>
</reference>
<reference evidence="1 2" key="1">
    <citation type="submission" date="2018-05" db="EMBL/GenBank/DDBJ databases">
        <title>Genome Sequence of an Efficient Indole-Degrading Bacterium, Alcaligenes sp.YBY.</title>
        <authorList>
            <person name="Yang B."/>
        </authorList>
    </citation>
    <scope>NUCLEOTIDE SEQUENCE [LARGE SCALE GENOMIC DNA]</scope>
    <source>
        <strain evidence="1 2">YBY</strain>
    </source>
</reference>
<organism evidence="1 2">
    <name type="scientific">Alcaligenes faecalis</name>
    <dbReference type="NCBI Taxonomy" id="511"/>
    <lineage>
        <taxon>Bacteria</taxon>
        <taxon>Pseudomonadati</taxon>
        <taxon>Pseudomonadota</taxon>
        <taxon>Betaproteobacteria</taxon>
        <taxon>Burkholderiales</taxon>
        <taxon>Alcaligenaceae</taxon>
        <taxon>Alcaligenes</taxon>
    </lineage>
</organism>
<evidence type="ECO:0000313" key="1">
    <source>
        <dbReference type="EMBL" id="PWE16079.1"/>
    </source>
</evidence>
<name>A0A2U2BQ24_ALCFA</name>
<accession>A0A2U2BQ24</accession>
<dbReference type="EMBL" id="QEXO01000001">
    <property type="protein sequence ID" value="PWE16079.1"/>
    <property type="molecule type" value="Genomic_DNA"/>
</dbReference>
<comment type="caution">
    <text evidence="1">The sequence shown here is derived from an EMBL/GenBank/DDBJ whole genome shotgun (WGS) entry which is preliminary data.</text>
</comment>
<proteinExistence type="predicted"/>
<evidence type="ECO:0000313" key="2">
    <source>
        <dbReference type="Proteomes" id="UP000245216"/>
    </source>
</evidence>
<sequence length="1044" mass="117712">MSSLGLELELEWASIWLSKHAAKLNIYRAAAIKIQSQVLSNDLLPALTTLDSFIKKYGWSFWAVELRAALVQLLEGTDSQRAWISELQSKTVNSIPGLLFQILGDRNDDSFSYEAVYRKCMNSFPRFEALAPWLVDYLRFRALGNIGEPLSALPNILCRDISSSLIDYYEDLIVVLIHIEGQPELMDFRPVALRLVTNLRSKGFLDHRLEKLEHILRGTFVNVQITQAPPNEFENFYTGSSASKNTTLPPNVSEALAQCQTEGAAANEVVGEMLKWGLNFRSLDIGPAVAVYALNITSSFQGERVLPLHVALLTRSFCIDDAAALGPASAKALLHQFLRQYNVEFNTESICAFADPKAQANFPPDSQVKLVAALELLDAERYEELALLTNKLRNRGPFWERQCAKLDALSFIMEENLPRAIDLLEEWIRRNKRYALELPSEVLFNANTWSQLRNLDVIKVGIVAHYEFEANGDDNVGYICKMACRAFLQNGLRERVANDFETASEVRRAQLITFMRDVWVEENLSMCHQFESTAQVQDERMAIIQLLLVWDENHSPEYAEAIRQITLSQTLQRGLERIDQTRVFVNESAISRWAEKELEQDYERWRRLAESSSGARAVDDILRQYVLDPSNQALLLELTSGKPTASDAVLLDILDRLYKRFLLDPAEGLDAYLSVRIRHGSLRGTILGPFEEQGLLFSSEFSEDAFDARWGEQLWLTYQERSTLIPHLQSFSADVRHIVDEFIDEHIQVQSEDKPLGAFPSVVAAQAAKLIVLALADRPLTFGAFLNVAYAIFWQIIQIQLNKLRSQVSDRVVNEIRARTEALIKEIRGLGPKYLPLITTLTTASTTTKSQCDAVADWFRLPSYADGESYELRDAISIASAATRNVHRSFTAEIDTTRLPVHTLPLTTSALSVLMDCLFVVFENAWKHSGLFGDLPTITLAAEYEPTHRLLILRVASALSPDRKKDLLSGELTRLHQKYLGTLPLELVRKEGGSGFPKLAKLARATPAEICATPFDFGIEGDSWFTQVSVPLYERNGAFDAYDD</sequence>